<sequence>MEKVLLISLLLIGVISSCSNNEDNIPVDDYLTTNEWKLLAQDSTHIYYASINNESKKRLVKERRSDNKIIWEKDMIIPDPVDIYLGYGEYKTVAFEPSSGYPFFDNDNLLLCKWSGFVNISMMLKCSAECIAIYNLNGDLISTKYICNDGAYNYDYENAAIRYGDSIIIGKNNGYFIIDKSGNIIEENNHIHLAGFGSPDAILGRKYVLVDWDDGRTSYDGMSIFDLDKGRTDINLHSYINHKYKKPSKLNYTNISTSGNKMVISLKIIFYDNTTTDEKIIVDIDLGEIIE</sequence>
<dbReference type="Proteomes" id="UP000460950">
    <property type="component" value="Unassembled WGS sequence"/>
</dbReference>
<dbReference type="EMBL" id="VULU01000002">
    <property type="protein sequence ID" value="MSS47008.1"/>
    <property type="molecule type" value="Genomic_DNA"/>
</dbReference>
<accession>A0A7J5MSH6</accession>
<dbReference type="PROSITE" id="PS51257">
    <property type="entry name" value="PROKAR_LIPOPROTEIN"/>
    <property type="match status" value="1"/>
</dbReference>
<evidence type="ECO:0000313" key="2">
    <source>
        <dbReference type="Proteomes" id="UP000460950"/>
    </source>
</evidence>
<dbReference type="AlphaFoldDB" id="A0A7J5MSH6"/>
<dbReference type="RefSeq" id="WP_117736986.1">
    <property type="nucleotide sequence ID" value="NZ_JAMOXJ010000002.1"/>
</dbReference>
<proteinExistence type="predicted"/>
<protein>
    <submittedName>
        <fullName evidence="1">Uncharacterized protein</fullName>
    </submittedName>
</protein>
<reference evidence="1 2" key="1">
    <citation type="submission" date="2019-09" db="EMBL/GenBank/DDBJ databases">
        <title>In-depth cultivation of the pig gut microbiome towards novel bacterial diversity and tailored functional studies.</title>
        <authorList>
            <person name="Wylensek D."/>
            <person name="Hitch T.C.A."/>
            <person name="Clavel T."/>
        </authorList>
    </citation>
    <scope>NUCLEOTIDE SEQUENCE [LARGE SCALE GENOMIC DNA]</scope>
    <source>
        <strain evidence="1 2">WCA-389-WT-3C</strain>
    </source>
</reference>
<gene>
    <name evidence="1" type="ORF">FYJ30_01300</name>
</gene>
<name>A0A7J5MSH6_PHOVU</name>
<comment type="caution">
    <text evidence="1">The sequence shown here is derived from an EMBL/GenBank/DDBJ whole genome shotgun (WGS) entry which is preliminary data.</text>
</comment>
<evidence type="ECO:0000313" key="1">
    <source>
        <dbReference type="EMBL" id="MSS47008.1"/>
    </source>
</evidence>
<organism evidence="1 2">
    <name type="scientific">Phocaeicola vulgatus</name>
    <name type="common">Bacteroides vulgatus</name>
    <dbReference type="NCBI Taxonomy" id="821"/>
    <lineage>
        <taxon>Bacteria</taxon>
        <taxon>Pseudomonadati</taxon>
        <taxon>Bacteroidota</taxon>
        <taxon>Bacteroidia</taxon>
        <taxon>Bacteroidales</taxon>
        <taxon>Bacteroidaceae</taxon>
        <taxon>Phocaeicola</taxon>
    </lineage>
</organism>